<feature type="compositionally biased region" description="Basic and acidic residues" evidence="1">
    <location>
        <begin position="409"/>
        <end position="432"/>
    </location>
</feature>
<dbReference type="AlphaFoldDB" id="A0A1Y1UBG4"/>
<feature type="region of interest" description="Disordered" evidence="1">
    <location>
        <begin position="582"/>
        <end position="685"/>
    </location>
</feature>
<feature type="compositionally biased region" description="Basic and acidic residues" evidence="1">
    <location>
        <begin position="653"/>
        <end position="665"/>
    </location>
</feature>
<sequence length="685" mass="72867">MSGSSSPGASSTGAQGVVTGINNITTPRNAMEKFTFTLGKLDAGMAILLGPNAHLLEFPSLLLPTPGPGSPPLRPGSILTITVSRDVAAEQKAQGEFDKLQDAILEAFTKPPRKPVLRLRNVTQTTVSLEWDKIDVGSADFRGLEMYKNGQRWGRVGGDYGKREKREWKTGGLQSAEEYTFQLVLKTTAGTHLSEVVRVKTHTMDNLTGLYIHFGAIQPPSLLKQLKACLQDIGARESPSMALDTTHFVCTTPIIGGDEQGQGGAVDPDYQEALKANLPVVGPDWLLAVARDRKLVPISGYLLPPLQAENAESSTAPAIFKRPEPLKRTSLPFTSPAPSSPIRERPEEIRRAPSPETIARMSMTGSTSTRPNGSNGGEPSLDRRPSRENSLSSKYSGESPTARSASRSSQREDSGRPKSPKPEADGKLDRSFKFPLKGHVSSPTSPTAVITGGISTSPVTSPSQPLGSTTSFQSPSSTAPISNPNAPAVPPAAVIGPGSTIEPVNTDISVDDSRLDAEPSPGTPRVTLTPPQDSHEVFNEPVTIHEESTEALKKAAPGDVSGNHANTIDDAIASFHDAVGHGVIKTPEPNTIEDSTKTKVDAEAAAAPEPSITSESNPANGNHTSQSANGSNEVNRSADEPESPIPFRRHSVSFKDKAVVEKQLEELPDFDQESEGVTMDEIDLN</sequence>
<protein>
    <recommendedName>
        <fullName evidence="6">BRCT domain-containing protein</fullName>
    </recommendedName>
</protein>
<feature type="compositionally biased region" description="Polar residues" evidence="1">
    <location>
        <begin position="363"/>
        <end position="373"/>
    </location>
</feature>
<dbReference type="InterPro" id="IPR013783">
    <property type="entry name" value="Ig-like_fold"/>
</dbReference>
<dbReference type="Pfam" id="PF16893">
    <property type="entry name" value="fn3_2"/>
    <property type="match status" value="1"/>
</dbReference>
<keyword evidence="5" id="KW-1185">Reference proteome</keyword>
<proteinExistence type="predicted"/>
<dbReference type="InterPro" id="IPR003961">
    <property type="entry name" value="FN3_dom"/>
</dbReference>
<dbReference type="GO" id="GO:0005802">
    <property type="term" value="C:trans-Golgi network"/>
    <property type="evidence" value="ECO:0007669"/>
    <property type="project" value="TreeGrafter"/>
</dbReference>
<feature type="domain" description="Fibronectin type-III" evidence="3">
    <location>
        <begin position="111"/>
        <end position="207"/>
    </location>
</feature>
<accession>A0A1Y1UBG4</accession>
<dbReference type="GO" id="GO:0046983">
    <property type="term" value="F:protein dimerization activity"/>
    <property type="evidence" value="ECO:0007669"/>
    <property type="project" value="InterPro"/>
</dbReference>
<dbReference type="Pfam" id="PF16892">
    <property type="entry name" value="CHS5_N"/>
    <property type="match status" value="1"/>
</dbReference>
<dbReference type="FunCoup" id="A0A1Y1UBG4">
    <property type="interactions" value="28"/>
</dbReference>
<dbReference type="Pfam" id="PF00533">
    <property type="entry name" value="BRCT"/>
    <property type="match status" value="1"/>
</dbReference>
<name>A0A1Y1UBG4_9TREE</name>
<organism evidence="4 5">
    <name type="scientific">Kockovaella imperatae</name>
    <dbReference type="NCBI Taxonomy" id="4999"/>
    <lineage>
        <taxon>Eukaryota</taxon>
        <taxon>Fungi</taxon>
        <taxon>Dikarya</taxon>
        <taxon>Basidiomycota</taxon>
        <taxon>Agaricomycotina</taxon>
        <taxon>Tremellomycetes</taxon>
        <taxon>Tremellales</taxon>
        <taxon>Cuniculitremaceae</taxon>
        <taxon>Kockovaella</taxon>
    </lineage>
</organism>
<gene>
    <name evidence="4" type="ORF">BD324DRAFT_652515</name>
</gene>
<feature type="compositionally biased region" description="Acidic residues" evidence="1">
    <location>
        <begin position="666"/>
        <end position="685"/>
    </location>
</feature>
<dbReference type="STRING" id="4999.A0A1Y1UBG4"/>
<comment type="caution">
    <text evidence="4">The sequence shown here is derived from an EMBL/GenBank/DDBJ whole genome shotgun (WGS) entry which is preliminary data.</text>
</comment>
<dbReference type="InterPro" id="IPR031669">
    <property type="entry name" value="Fn3_2"/>
</dbReference>
<feature type="domain" description="BRCT" evidence="2">
    <location>
        <begin position="202"/>
        <end position="303"/>
    </location>
</feature>
<feature type="region of interest" description="Disordered" evidence="1">
    <location>
        <begin position="312"/>
        <end position="537"/>
    </location>
</feature>
<evidence type="ECO:0000313" key="5">
    <source>
        <dbReference type="Proteomes" id="UP000193218"/>
    </source>
</evidence>
<dbReference type="SUPFAM" id="SSF52113">
    <property type="entry name" value="BRCT domain"/>
    <property type="match status" value="1"/>
</dbReference>
<feature type="compositionally biased region" description="Polar residues" evidence="1">
    <location>
        <begin position="441"/>
        <end position="478"/>
    </location>
</feature>
<feature type="compositionally biased region" description="Polar residues" evidence="1">
    <location>
        <begin position="611"/>
        <end position="635"/>
    </location>
</feature>
<dbReference type="EMBL" id="NBSH01000011">
    <property type="protein sequence ID" value="ORX35383.1"/>
    <property type="molecule type" value="Genomic_DNA"/>
</dbReference>
<feature type="compositionally biased region" description="Low complexity" evidence="1">
    <location>
        <begin position="479"/>
        <end position="499"/>
    </location>
</feature>
<dbReference type="PANTHER" id="PTHR47351">
    <property type="entry name" value="CHITIN BIOSYNTHESIS PROTEIN CHS5"/>
    <property type="match status" value="1"/>
</dbReference>
<evidence type="ECO:0000313" key="4">
    <source>
        <dbReference type="EMBL" id="ORX35383.1"/>
    </source>
</evidence>
<dbReference type="RefSeq" id="XP_021869573.1">
    <property type="nucleotide sequence ID" value="XM_022018510.1"/>
</dbReference>
<dbReference type="Gene3D" id="6.20.120.50">
    <property type="match status" value="1"/>
</dbReference>
<evidence type="ECO:0000256" key="1">
    <source>
        <dbReference type="SAM" id="MobiDB-lite"/>
    </source>
</evidence>
<dbReference type="PROSITE" id="PS50172">
    <property type="entry name" value="BRCT"/>
    <property type="match status" value="1"/>
</dbReference>
<reference evidence="4 5" key="1">
    <citation type="submission" date="2017-03" db="EMBL/GenBank/DDBJ databases">
        <title>Widespread Adenine N6-methylation of Active Genes in Fungi.</title>
        <authorList>
            <consortium name="DOE Joint Genome Institute"/>
            <person name="Mondo S.J."/>
            <person name="Dannebaum R.O."/>
            <person name="Kuo R.C."/>
            <person name="Louie K.B."/>
            <person name="Bewick A.J."/>
            <person name="Labutti K."/>
            <person name="Haridas S."/>
            <person name="Kuo A."/>
            <person name="Salamov A."/>
            <person name="Ahrendt S.R."/>
            <person name="Lau R."/>
            <person name="Bowen B.P."/>
            <person name="Lipzen A."/>
            <person name="Sullivan W."/>
            <person name="Andreopoulos W.B."/>
            <person name="Clum A."/>
            <person name="Lindquist E."/>
            <person name="Daum C."/>
            <person name="Northen T.R."/>
            <person name="Ramamoorthy G."/>
            <person name="Schmitz R.J."/>
            <person name="Gryganskyi A."/>
            <person name="Culley D."/>
            <person name="Magnuson J."/>
            <person name="James T.Y."/>
            <person name="O'Malley M.A."/>
            <person name="Stajich J.E."/>
            <person name="Spatafora J.W."/>
            <person name="Visel A."/>
            <person name="Grigoriev I.V."/>
        </authorList>
    </citation>
    <scope>NUCLEOTIDE SEQUENCE [LARGE SCALE GENOMIC DNA]</scope>
    <source>
        <strain evidence="4 5">NRRL Y-17943</strain>
    </source>
</reference>
<dbReference type="CDD" id="cd00063">
    <property type="entry name" value="FN3"/>
    <property type="match status" value="1"/>
</dbReference>
<dbReference type="InterPro" id="IPR036420">
    <property type="entry name" value="BRCT_dom_sf"/>
</dbReference>
<dbReference type="Gene3D" id="3.40.50.10190">
    <property type="entry name" value="BRCT domain"/>
    <property type="match status" value="1"/>
</dbReference>
<dbReference type="InterPro" id="IPR031673">
    <property type="entry name" value="Chs5_N"/>
</dbReference>
<dbReference type="SMART" id="SM00292">
    <property type="entry name" value="BRCT"/>
    <property type="match status" value="1"/>
</dbReference>
<feature type="compositionally biased region" description="Basic and acidic residues" evidence="1">
    <location>
        <begin position="342"/>
        <end position="353"/>
    </location>
</feature>
<evidence type="ECO:0000259" key="3">
    <source>
        <dbReference type="PROSITE" id="PS50853"/>
    </source>
</evidence>
<dbReference type="OrthoDB" id="245697at2759"/>
<dbReference type="Gene3D" id="2.60.40.10">
    <property type="entry name" value="Immunoglobulins"/>
    <property type="match status" value="1"/>
</dbReference>
<feature type="compositionally biased region" description="Polar residues" evidence="1">
    <location>
        <begin position="388"/>
        <end position="408"/>
    </location>
</feature>
<dbReference type="InterPro" id="IPR001357">
    <property type="entry name" value="BRCT_dom"/>
</dbReference>
<dbReference type="PROSITE" id="PS50853">
    <property type="entry name" value="FN3"/>
    <property type="match status" value="1"/>
</dbReference>
<evidence type="ECO:0000259" key="2">
    <source>
        <dbReference type="PROSITE" id="PS50172"/>
    </source>
</evidence>
<dbReference type="GO" id="GO:0006893">
    <property type="term" value="P:Golgi to plasma membrane transport"/>
    <property type="evidence" value="ECO:0007669"/>
    <property type="project" value="TreeGrafter"/>
</dbReference>
<dbReference type="GO" id="GO:0034044">
    <property type="term" value="C:exomer complex"/>
    <property type="evidence" value="ECO:0007669"/>
    <property type="project" value="TreeGrafter"/>
</dbReference>
<evidence type="ECO:0008006" key="6">
    <source>
        <dbReference type="Google" id="ProtNLM"/>
    </source>
</evidence>
<dbReference type="GeneID" id="33560319"/>
<dbReference type="Proteomes" id="UP000193218">
    <property type="component" value="Unassembled WGS sequence"/>
</dbReference>
<dbReference type="InParanoid" id="A0A1Y1UBG4"/>
<dbReference type="GO" id="GO:0000747">
    <property type="term" value="P:conjugation with cellular fusion"/>
    <property type="evidence" value="ECO:0007669"/>
    <property type="project" value="TreeGrafter"/>
</dbReference>
<dbReference type="PANTHER" id="PTHR47351:SF1">
    <property type="entry name" value="CHITIN BIOSYNTHESIS PROTEIN CHS5"/>
    <property type="match status" value="1"/>
</dbReference>
<dbReference type="InterPro" id="IPR052827">
    <property type="entry name" value="CHS_Export/Cell_Fusion_Reg"/>
</dbReference>